<dbReference type="InterPro" id="IPR009003">
    <property type="entry name" value="Peptidase_S1_PA"/>
</dbReference>
<protein>
    <submittedName>
        <fullName evidence="2">Serine protease</fullName>
    </submittedName>
</protein>
<sequence length="255" mass="28018">MLDFNIIKLITCISGLSLLLSASSANLTVYAENSHLDKPKTIFSPPQIKQRGKDITVKVISTQFLGSGILLKRTDNIYRILTNAHVLAADEPPYQIVTPDGKVHQAEVLKNPDLEKYDLAMLEFSSNENYAVAVIGDKPKTGDEVFVVGFPINQENSEVEEFTLTTGKIALILDKALEKGYQIGYTNQLDKGMSGGALLNQQGELVGVNGMHAYPIWDVPSIFIDGTPAADTLHQKIIRLSWAVPINKLKPNDKK</sequence>
<dbReference type="InterPro" id="IPR043504">
    <property type="entry name" value="Peptidase_S1_PA_chymotrypsin"/>
</dbReference>
<dbReference type="PANTHER" id="PTHR43019">
    <property type="entry name" value="SERINE ENDOPROTEASE DEGS"/>
    <property type="match status" value="1"/>
</dbReference>
<dbReference type="GO" id="GO:0006508">
    <property type="term" value="P:proteolysis"/>
    <property type="evidence" value="ECO:0007669"/>
    <property type="project" value="UniProtKB-KW"/>
</dbReference>
<proteinExistence type="predicted"/>
<feature type="chain" id="PRO_5047275287" evidence="1">
    <location>
        <begin position="32"/>
        <end position="255"/>
    </location>
</feature>
<name>A0ABZ2UW82_9CYAN</name>
<evidence type="ECO:0000313" key="3">
    <source>
        <dbReference type="Proteomes" id="UP001483337"/>
    </source>
</evidence>
<keyword evidence="2" id="KW-0645">Protease</keyword>
<evidence type="ECO:0000313" key="2">
    <source>
        <dbReference type="EMBL" id="WZB89212.1"/>
    </source>
</evidence>
<gene>
    <name evidence="2" type="ORF">WJM97_05900</name>
</gene>
<dbReference type="EMBL" id="CP150886">
    <property type="protein sequence ID" value="WZB89212.1"/>
    <property type="molecule type" value="Genomic_DNA"/>
</dbReference>
<keyword evidence="2" id="KW-0378">Hydrolase</keyword>
<dbReference type="Pfam" id="PF13365">
    <property type="entry name" value="Trypsin_2"/>
    <property type="match status" value="1"/>
</dbReference>
<dbReference type="PANTHER" id="PTHR43019:SF23">
    <property type="entry name" value="PROTEASE DO-LIKE 5, CHLOROPLASTIC"/>
    <property type="match status" value="1"/>
</dbReference>
<feature type="signal peptide" evidence="1">
    <location>
        <begin position="1"/>
        <end position="31"/>
    </location>
</feature>
<keyword evidence="1" id="KW-0732">Signal</keyword>
<dbReference type="RefSeq" id="WP_353932116.1">
    <property type="nucleotide sequence ID" value="NZ_CP150886.1"/>
</dbReference>
<reference evidence="2 3" key="1">
    <citation type="submission" date="2024-04" db="EMBL/GenBank/DDBJ databases">
        <title>Okeanomitos corallinicola gen. &amp; sp. nov. (Nostocales, Cyanobacteria), a new toxic marine heterocyst-forming cyanobacterium from a coral reef.</title>
        <authorList>
            <person name="Li H."/>
            <person name="Li R."/>
            <person name="Kang J."/>
            <person name="Hii K.S."/>
            <person name="Mohamed H.F."/>
            <person name="Xu X."/>
            <person name="Luo Z."/>
        </authorList>
    </citation>
    <scope>NUCLEOTIDE SEQUENCE [LARGE SCALE GENOMIC DNA]</scope>
    <source>
        <strain evidence="2 3">TIOX110</strain>
    </source>
</reference>
<dbReference type="SUPFAM" id="SSF50494">
    <property type="entry name" value="Trypsin-like serine proteases"/>
    <property type="match status" value="1"/>
</dbReference>
<accession>A0ABZ2UW82</accession>
<dbReference type="Proteomes" id="UP001483337">
    <property type="component" value="Chromosome"/>
</dbReference>
<organism evidence="2 3">
    <name type="scientific">Okeanomitos corallinicola TIOX110</name>
    <dbReference type="NCBI Taxonomy" id="3133117"/>
    <lineage>
        <taxon>Bacteria</taxon>
        <taxon>Bacillati</taxon>
        <taxon>Cyanobacteriota</taxon>
        <taxon>Cyanophyceae</taxon>
        <taxon>Nostocales</taxon>
        <taxon>Aphanizomenonaceae</taxon>
        <taxon>Okeanomitos</taxon>
    </lineage>
</organism>
<dbReference type="Gene3D" id="2.40.10.10">
    <property type="entry name" value="Trypsin-like serine proteases"/>
    <property type="match status" value="2"/>
</dbReference>
<dbReference type="GO" id="GO:0008233">
    <property type="term" value="F:peptidase activity"/>
    <property type="evidence" value="ECO:0007669"/>
    <property type="project" value="UniProtKB-KW"/>
</dbReference>
<keyword evidence="3" id="KW-1185">Reference proteome</keyword>
<evidence type="ECO:0000256" key="1">
    <source>
        <dbReference type="SAM" id="SignalP"/>
    </source>
</evidence>